<dbReference type="PANTHER" id="PTHR46108">
    <property type="entry name" value="BLUE CHEESE"/>
    <property type="match status" value="1"/>
</dbReference>
<reference evidence="2" key="2">
    <citation type="journal article" date="2023" name="Science">
        <title>Genomic signatures of disease resistance in endangered staghorn corals.</title>
        <authorList>
            <person name="Vollmer S.V."/>
            <person name="Selwyn J.D."/>
            <person name="Despard B.A."/>
            <person name="Roesel C.L."/>
        </authorList>
    </citation>
    <scope>NUCLEOTIDE SEQUENCE</scope>
    <source>
        <strain evidence="2">K2</strain>
    </source>
</reference>
<reference evidence="2" key="1">
    <citation type="journal article" date="2023" name="G3 (Bethesda)">
        <title>Whole genome assembly and annotation of the endangered Caribbean coral Acropora cervicornis.</title>
        <authorList>
            <person name="Selwyn J.D."/>
            <person name="Vollmer S.V."/>
        </authorList>
    </citation>
    <scope>NUCLEOTIDE SEQUENCE</scope>
    <source>
        <strain evidence="2">K2</strain>
    </source>
</reference>
<sequence>MIEGVKGQNVSLESGYHSLNRTILFQLSRPLARLTDQTSLLEFLHILTTNHKLLFASVNNEPEFIAGLCHWLLVMGTHKFVEVSEKTSEELEPEVATAVSLEEESSCSRLLAAAAERVWDIFLRNKREAIDDAFKISLPKPSFTSYKTMDYVEHMMWLMYISNEEKHKIETLGHLKQSISKKHSLRMLSTKKTKKETRDLKALLNDSHRWRMQHTKVVRDLVRLHHKNHLQNYQLISKSVAEEWALMDADLTRERGLWGPPCSSQLDKWALDMVEGIKIFLFPRNR</sequence>
<dbReference type="Proteomes" id="UP001249851">
    <property type="component" value="Unassembled WGS sequence"/>
</dbReference>
<dbReference type="InterPro" id="IPR051944">
    <property type="entry name" value="BEACH_domain_protein"/>
</dbReference>
<evidence type="ECO:0000313" key="3">
    <source>
        <dbReference type="Proteomes" id="UP001249851"/>
    </source>
</evidence>
<dbReference type="PANTHER" id="PTHR46108:SF4">
    <property type="entry name" value="BLUE CHEESE"/>
    <property type="match status" value="1"/>
</dbReference>
<comment type="caution">
    <text evidence="2">The sequence shown here is derived from an EMBL/GenBank/DDBJ whole genome shotgun (WGS) entry which is preliminary data.</text>
</comment>
<accession>A0AAD9UVH4</accession>
<gene>
    <name evidence="2" type="ORF">P5673_027696</name>
</gene>
<organism evidence="2 3">
    <name type="scientific">Acropora cervicornis</name>
    <name type="common">Staghorn coral</name>
    <dbReference type="NCBI Taxonomy" id="6130"/>
    <lineage>
        <taxon>Eukaryota</taxon>
        <taxon>Metazoa</taxon>
        <taxon>Cnidaria</taxon>
        <taxon>Anthozoa</taxon>
        <taxon>Hexacorallia</taxon>
        <taxon>Scleractinia</taxon>
        <taxon>Astrocoeniina</taxon>
        <taxon>Acroporidae</taxon>
        <taxon>Acropora</taxon>
    </lineage>
</organism>
<dbReference type="AlphaFoldDB" id="A0AAD9UVH4"/>
<keyword evidence="3" id="KW-1185">Reference proteome</keyword>
<dbReference type="EMBL" id="JARQWQ010000097">
    <property type="protein sequence ID" value="KAK2551506.1"/>
    <property type="molecule type" value="Genomic_DNA"/>
</dbReference>
<name>A0AAD9UVH4_ACRCE</name>
<keyword evidence="1" id="KW-0853">WD repeat</keyword>
<protein>
    <submittedName>
        <fullName evidence="2">WD repeat and FYVE domain-containing protein 3</fullName>
    </submittedName>
</protein>
<proteinExistence type="predicted"/>
<evidence type="ECO:0000313" key="2">
    <source>
        <dbReference type="EMBL" id="KAK2551506.1"/>
    </source>
</evidence>
<evidence type="ECO:0000256" key="1">
    <source>
        <dbReference type="ARBA" id="ARBA00022574"/>
    </source>
</evidence>